<feature type="transmembrane region" description="Helical" evidence="1">
    <location>
        <begin position="62"/>
        <end position="79"/>
    </location>
</feature>
<organism evidence="2 3">
    <name type="scientific">Alpinimonas psychrophila</name>
    <dbReference type="NCBI Taxonomy" id="748908"/>
    <lineage>
        <taxon>Bacteria</taxon>
        <taxon>Bacillati</taxon>
        <taxon>Actinomycetota</taxon>
        <taxon>Actinomycetes</taxon>
        <taxon>Micrococcales</taxon>
        <taxon>Microbacteriaceae</taxon>
        <taxon>Alpinimonas</taxon>
    </lineage>
</organism>
<feature type="transmembrane region" description="Helical" evidence="1">
    <location>
        <begin position="113"/>
        <end position="134"/>
    </location>
</feature>
<feature type="transmembrane region" description="Helical" evidence="1">
    <location>
        <begin position="85"/>
        <end position="106"/>
    </location>
</feature>
<dbReference type="EMBL" id="JACGWU010000009">
    <property type="protein sequence ID" value="MBA8829959.1"/>
    <property type="molecule type" value="Genomic_DNA"/>
</dbReference>
<protein>
    <submittedName>
        <fullName evidence="2">Putative YccA/Bax inhibitor family protein</fullName>
    </submittedName>
</protein>
<evidence type="ECO:0000313" key="2">
    <source>
        <dbReference type="EMBL" id="MBA8829959.1"/>
    </source>
</evidence>
<keyword evidence="1" id="KW-0472">Membrane</keyword>
<sequence>MAMDNPAYTRNKGFTADKGTLSAVELQAMYDASPNTVTSHGGSANTVAETPMSIEGAVGKSVTLFAILVVGAVVGWVLTSGNPALGMSMMFGAMIIGFVLAMVNIFKKEPSPALIMAYAVVQGFFLGVISFVYNSQWDGIVLQAVLATLTIVGVTLALFASGKVRASAKATKVFMISMVGYLVFSLINMLLMSFGAINNPWGVRGFEIFGIPLGALIGVFAILLGAYSLVLDFDFIQKGVANRIPAKFEWMGAFGIMVTVIWLYLELLRLLAITRN</sequence>
<dbReference type="InterPro" id="IPR010539">
    <property type="entry name" value="BaxI_1-like"/>
</dbReference>
<feature type="transmembrane region" description="Helical" evidence="1">
    <location>
        <begin position="250"/>
        <end position="272"/>
    </location>
</feature>
<proteinExistence type="predicted"/>
<dbReference type="AlphaFoldDB" id="A0A7W3JVF2"/>
<feature type="transmembrane region" description="Helical" evidence="1">
    <location>
        <begin position="209"/>
        <end position="230"/>
    </location>
</feature>
<feature type="transmembrane region" description="Helical" evidence="1">
    <location>
        <begin position="140"/>
        <end position="161"/>
    </location>
</feature>
<dbReference type="PANTHER" id="PTHR41282">
    <property type="entry name" value="CONSERVED TRANSMEMBRANE PROTEIN-RELATED"/>
    <property type="match status" value="1"/>
</dbReference>
<dbReference type="Proteomes" id="UP000524237">
    <property type="component" value="Unassembled WGS sequence"/>
</dbReference>
<dbReference type="RefSeq" id="WP_182485376.1">
    <property type="nucleotide sequence ID" value="NZ_JACGWU010000009.1"/>
</dbReference>
<feature type="transmembrane region" description="Helical" evidence="1">
    <location>
        <begin position="173"/>
        <end position="197"/>
    </location>
</feature>
<evidence type="ECO:0000313" key="3">
    <source>
        <dbReference type="Proteomes" id="UP000524237"/>
    </source>
</evidence>
<gene>
    <name evidence="2" type="ORF">FB555_002086</name>
</gene>
<dbReference type="Pfam" id="PF12811">
    <property type="entry name" value="BaxI_1"/>
    <property type="match status" value="1"/>
</dbReference>
<accession>A0A7W3JVF2</accession>
<keyword evidence="1" id="KW-0812">Transmembrane</keyword>
<keyword evidence="1" id="KW-1133">Transmembrane helix</keyword>
<evidence type="ECO:0000256" key="1">
    <source>
        <dbReference type="SAM" id="Phobius"/>
    </source>
</evidence>
<name>A0A7W3JVF2_9MICO</name>
<dbReference type="PANTHER" id="PTHR41282:SF1">
    <property type="entry name" value="CONSERVED TRANSMEMBRANE PROTEIN-RELATED"/>
    <property type="match status" value="1"/>
</dbReference>
<comment type="caution">
    <text evidence="2">The sequence shown here is derived from an EMBL/GenBank/DDBJ whole genome shotgun (WGS) entry which is preliminary data.</text>
</comment>
<keyword evidence="3" id="KW-1185">Reference proteome</keyword>
<reference evidence="2 3" key="1">
    <citation type="submission" date="2020-07" db="EMBL/GenBank/DDBJ databases">
        <title>Sequencing the genomes of 1000 actinobacteria strains.</title>
        <authorList>
            <person name="Klenk H.-P."/>
        </authorList>
    </citation>
    <scope>NUCLEOTIDE SEQUENCE [LARGE SCALE GENOMIC DNA]</scope>
    <source>
        <strain evidence="2 3">DSM 23737</strain>
    </source>
</reference>
<dbReference type="PIRSF" id="PIRSF009160">
    <property type="entry name" value="UCP009160"/>
    <property type="match status" value="1"/>
</dbReference>